<proteinExistence type="predicted"/>
<accession>A0A8H3CSZ2</accession>
<sequence length="1380" mass="150488">MARIPIGSIAAASNSNGTRLKVVVIGEGGTVFDVNGRFGHDKPQRANLTNYLPLSDGKQTQGSLWTDGGIVDIAHANSKLAACTIEHLNLACFFYQLPDSSIVMRRCDVGCELKWETDYVPVLPTDNEYPAAFGTSIVVQPSVLRAGDNTNLTFFYQTTSGNIGIQKMTDSGELHGPLFLGRLSIPRCTPFTALTSGDEFIISYVTLDTQEIWECSGSLTSAPWREFEDEETYISAAQRLVLENSPTPDFAQMASYQTEHPIFYSMTSSPLKSIVWSSARARRAYHFECRGMPGTPIALCGRAPVWSSLTILFVDVNGAVNVGRLGSGSADGTKQPECFPIPLDSMRNAFTWALSKGADLALEVNTSSTTREITPTGFEMVTVDPIKGVSNCIGIVCEESLEGNVTSPEPCTQEVERNEIADLYEGDETDCSPAAECGRGKPTVYEAEDSPCCAPETVPRCVGEGKPCGEDESPCFEDQKPECCEADAPPECGDGPIHDENTISKFIPNGGDVDSSYGFCSTCDEDEVEDEGSELLADEECETVVGDVQDICNENIDQSQTCGEPDLDAAPFDAPTPSEASMTPTGLFDAPLPMLSLATPPALPVYDTPTASTDSSPVPFSSISDTPHLPELPRPAQEAPIIDTHRPFVDTIYDRLRFAFKPCGSQYISLQLPARRLDQVASMYMGTALTRSEFHSTEMSEVNFRLSDELFDVAKFVSGPNGKSLSQEYENLLYNLIPNPDTEVNRRLRTQREIIRKHMLERVDNGAPSRIPKSPTAASQVANVFSSEARQVVPLDKSTLINPESTALQICDLCTRLGHSNDMAQPICPNPPQSSTETGPPGRSTTRIDLLHHSTTAYIQNFPSFANITPVNESLSETHARALVHGRMHVAKELMAYLDVKTSSELLYDAKVKLRESGRSSMNTSGPTLPVTMKPADWYEASQTSWGADELNQDPVVFQTQLAQKLSDMDSLTAQLVPFIPSCTEDFEGLELEVQALIKERDSVQCALESEYPAEIIAAVHVQLPKAAGSSDYFTGLLGCAHTITSNDANGSALDSVAEQLEILKSIDRKLLGVTRSLAIKRARASMAKSDGPSMQLKSMLESKILEHQTFLEARMKFGQLSSERCALSLRSSIAQVHLPYSNDPRWTIISFSTEMPNTLWADSAVNFGLWAGCETDSVSPVETVKLDISFRVSLVQADRGNWFQSEFMKHSNQYMQLPGGERWAKWPSDVQAPEEVIDQIVQGKVGPKGNLPALPIGYLVAKDILIKIHAHERSGTTTKKNLVKQAATASGILCFGFAPQASAHGNAGAMHISEHSDGIVFRLPEAQILGYLMQLTPPDLSLEYNPDLVDSNLHMLLKKDTHIERASNQVETNVCNGGF</sequence>
<evidence type="ECO:0000313" key="3">
    <source>
        <dbReference type="Proteomes" id="UP000663853"/>
    </source>
</evidence>
<dbReference type="Gene3D" id="2.120.10.70">
    <property type="entry name" value="Fucose-specific lectin"/>
    <property type="match status" value="1"/>
</dbReference>
<evidence type="ECO:0000313" key="2">
    <source>
        <dbReference type="EMBL" id="CAE6498651.1"/>
    </source>
</evidence>
<feature type="compositionally biased region" description="Polar residues" evidence="1">
    <location>
        <begin position="609"/>
        <end position="625"/>
    </location>
</feature>
<feature type="region of interest" description="Disordered" evidence="1">
    <location>
        <begin position="609"/>
        <end position="637"/>
    </location>
</feature>
<feature type="region of interest" description="Disordered" evidence="1">
    <location>
        <begin position="826"/>
        <end position="845"/>
    </location>
</feature>
<feature type="compositionally biased region" description="Polar residues" evidence="1">
    <location>
        <begin position="833"/>
        <end position="845"/>
    </location>
</feature>
<organism evidence="2 3">
    <name type="scientific">Rhizoctonia solani</name>
    <dbReference type="NCBI Taxonomy" id="456999"/>
    <lineage>
        <taxon>Eukaryota</taxon>
        <taxon>Fungi</taxon>
        <taxon>Dikarya</taxon>
        <taxon>Basidiomycota</taxon>
        <taxon>Agaricomycotina</taxon>
        <taxon>Agaricomycetes</taxon>
        <taxon>Cantharellales</taxon>
        <taxon>Ceratobasidiaceae</taxon>
        <taxon>Rhizoctonia</taxon>
    </lineage>
</organism>
<dbReference type="EMBL" id="CAJMXA010003499">
    <property type="protein sequence ID" value="CAE6498651.1"/>
    <property type="molecule type" value="Genomic_DNA"/>
</dbReference>
<reference evidence="2" key="1">
    <citation type="submission" date="2021-01" db="EMBL/GenBank/DDBJ databases">
        <authorList>
            <person name="Kaushik A."/>
        </authorList>
    </citation>
    <scope>NUCLEOTIDE SEQUENCE</scope>
    <source>
        <strain evidence="2">AG6-10EEA</strain>
    </source>
</reference>
<name>A0A8H3CSZ2_9AGAM</name>
<gene>
    <name evidence="2" type="ORF">RDB_LOCUS109753</name>
</gene>
<protein>
    <submittedName>
        <fullName evidence="2">Uncharacterized protein</fullName>
    </submittedName>
</protein>
<comment type="caution">
    <text evidence="2">The sequence shown here is derived from an EMBL/GenBank/DDBJ whole genome shotgun (WGS) entry which is preliminary data.</text>
</comment>
<dbReference type="Proteomes" id="UP000663853">
    <property type="component" value="Unassembled WGS sequence"/>
</dbReference>
<evidence type="ECO:0000256" key="1">
    <source>
        <dbReference type="SAM" id="MobiDB-lite"/>
    </source>
</evidence>